<evidence type="ECO:0000256" key="1">
    <source>
        <dbReference type="SAM" id="Phobius"/>
    </source>
</evidence>
<reference evidence="2 3" key="1">
    <citation type="submission" date="2019-09" db="EMBL/GenBank/DDBJ databases">
        <title>YIM 132548 draft genome.</title>
        <authorList>
            <person name="Jiang L."/>
        </authorList>
    </citation>
    <scope>NUCLEOTIDE SEQUENCE [LARGE SCALE GENOMIC DNA]</scope>
    <source>
        <strain evidence="2 3">YIM 132548</strain>
    </source>
</reference>
<sequence>MIIAGVLFIIGAGLGCRYNVIAALLTSGFIAVGFIFLWLRNGELDAIKGLILAAYLSAYQAGYLTASYLTTPSNTE</sequence>
<dbReference type="RefSeq" id="WP_150966089.1">
    <property type="nucleotide sequence ID" value="NZ_VZZJ01000030.1"/>
</dbReference>
<name>A0A6N6MGZ6_9HYPH</name>
<evidence type="ECO:0000313" key="3">
    <source>
        <dbReference type="Proteomes" id="UP000441523"/>
    </source>
</evidence>
<dbReference type="EMBL" id="VZZJ01000030">
    <property type="protein sequence ID" value="KAB1070234.1"/>
    <property type="molecule type" value="Genomic_DNA"/>
</dbReference>
<keyword evidence="3" id="KW-1185">Reference proteome</keyword>
<keyword evidence="1" id="KW-1133">Transmembrane helix</keyword>
<protein>
    <submittedName>
        <fullName evidence="2">Uncharacterized protein</fullName>
    </submittedName>
</protein>
<feature type="transmembrane region" description="Helical" evidence="1">
    <location>
        <begin position="51"/>
        <end position="70"/>
    </location>
</feature>
<keyword evidence="1" id="KW-0812">Transmembrane</keyword>
<organism evidence="2 3">
    <name type="scientific">Methylobacterium planeticum</name>
    <dbReference type="NCBI Taxonomy" id="2615211"/>
    <lineage>
        <taxon>Bacteria</taxon>
        <taxon>Pseudomonadati</taxon>
        <taxon>Pseudomonadota</taxon>
        <taxon>Alphaproteobacteria</taxon>
        <taxon>Hyphomicrobiales</taxon>
        <taxon>Methylobacteriaceae</taxon>
        <taxon>Methylobacterium</taxon>
    </lineage>
</organism>
<evidence type="ECO:0000313" key="2">
    <source>
        <dbReference type="EMBL" id="KAB1070234.1"/>
    </source>
</evidence>
<dbReference type="Proteomes" id="UP000441523">
    <property type="component" value="Unassembled WGS sequence"/>
</dbReference>
<keyword evidence="1" id="KW-0472">Membrane</keyword>
<dbReference type="AlphaFoldDB" id="A0A6N6MGZ6"/>
<accession>A0A6N6MGZ6</accession>
<proteinExistence type="predicted"/>
<comment type="caution">
    <text evidence="2">The sequence shown here is derived from an EMBL/GenBank/DDBJ whole genome shotgun (WGS) entry which is preliminary data.</text>
</comment>
<feature type="transmembrane region" description="Helical" evidence="1">
    <location>
        <begin position="20"/>
        <end position="39"/>
    </location>
</feature>
<gene>
    <name evidence="2" type="ORF">F6X51_23475</name>
</gene>